<dbReference type="GO" id="GO:0005829">
    <property type="term" value="C:cytosol"/>
    <property type="evidence" value="ECO:0007669"/>
    <property type="project" value="TreeGrafter"/>
</dbReference>
<keyword evidence="13" id="KW-1185">Reference proteome</keyword>
<evidence type="ECO:0000256" key="6">
    <source>
        <dbReference type="ARBA" id="ARBA00022842"/>
    </source>
</evidence>
<dbReference type="KEGG" id="tle:Tlet_1856"/>
<dbReference type="Pfam" id="PF01725">
    <property type="entry name" value="Ham1p_like"/>
    <property type="match status" value="1"/>
</dbReference>
<dbReference type="Gene3D" id="3.90.950.10">
    <property type="match status" value="1"/>
</dbReference>
<dbReference type="CDD" id="cd00515">
    <property type="entry name" value="HAM1"/>
    <property type="match status" value="1"/>
</dbReference>
<dbReference type="PANTHER" id="PTHR11067:SF9">
    <property type="entry name" value="INOSINE TRIPHOSPHATE PYROPHOSPHATASE"/>
    <property type="match status" value="1"/>
</dbReference>
<keyword evidence="7 10" id="KW-0546">Nucleotide metabolism</keyword>
<comment type="catalytic activity">
    <reaction evidence="8 10">
        <text>dITP + H2O = dIMP + diphosphate + H(+)</text>
        <dbReference type="Rhea" id="RHEA:28342"/>
        <dbReference type="ChEBI" id="CHEBI:15377"/>
        <dbReference type="ChEBI" id="CHEBI:15378"/>
        <dbReference type="ChEBI" id="CHEBI:33019"/>
        <dbReference type="ChEBI" id="CHEBI:61194"/>
        <dbReference type="ChEBI" id="CHEBI:61382"/>
        <dbReference type="EC" id="3.6.1.66"/>
    </reaction>
</comment>
<feature type="binding site" evidence="10">
    <location>
        <begin position="6"/>
        <end position="11"/>
    </location>
    <ligand>
        <name>substrate</name>
    </ligand>
</feature>
<organism evidence="12 13">
    <name type="scientific">Pseudothermotoga lettingae (strain ATCC BAA-301 / DSM 14385 / NBRC 107922 / TMO)</name>
    <name type="common">Thermotoga lettingae</name>
    <dbReference type="NCBI Taxonomy" id="416591"/>
    <lineage>
        <taxon>Bacteria</taxon>
        <taxon>Thermotogati</taxon>
        <taxon>Thermotogota</taxon>
        <taxon>Thermotogae</taxon>
        <taxon>Thermotogales</taxon>
        <taxon>Thermotogaceae</taxon>
        <taxon>Pseudothermotoga</taxon>
    </lineage>
</organism>
<keyword evidence="6 10" id="KW-0460">Magnesium</keyword>
<dbReference type="GO" id="GO:0017111">
    <property type="term" value="F:ribonucleoside triphosphate phosphatase activity"/>
    <property type="evidence" value="ECO:0007669"/>
    <property type="project" value="InterPro"/>
</dbReference>
<dbReference type="GO" id="GO:0009117">
    <property type="term" value="P:nucleotide metabolic process"/>
    <property type="evidence" value="ECO:0007669"/>
    <property type="project" value="UniProtKB-KW"/>
</dbReference>
<reference evidence="12 13" key="2">
    <citation type="journal article" date="2009" name="Proc. Natl. Acad. Sci. U.S.A.">
        <title>On the chimeric nature, thermophilic origin, and phylogenetic placement of the Thermotogales.</title>
        <authorList>
            <person name="Zhaxybayeva O."/>
            <person name="Swithers K.S."/>
            <person name="Lapierre P."/>
            <person name="Fournier G.P."/>
            <person name="Bickhart D.M."/>
            <person name="DeBoy R.T."/>
            <person name="Nelson K.E."/>
            <person name="Nesbo C.L."/>
            <person name="Doolittle W.F."/>
            <person name="Gogarten J.P."/>
            <person name="Noll K.M."/>
        </authorList>
    </citation>
    <scope>NUCLEOTIDE SEQUENCE [LARGE SCALE GENOMIC DNA]</scope>
    <source>
        <strain evidence="13">ATCC BAA-301 / DSM 14385 / NBRC 107922 / TMO</strain>
    </source>
</reference>
<evidence type="ECO:0000256" key="2">
    <source>
        <dbReference type="ARBA" id="ARBA00011738"/>
    </source>
</evidence>
<evidence type="ECO:0000256" key="4">
    <source>
        <dbReference type="ARBA" id="ARBA00022741"/>
    </source>
</evidence>
<sequence length="195" mass="22168">MLLIATRNGHKIEEIKKFVPDGVEVLTLKDLNIALEAVENGDTFMENAIRKATFYANLTKKKTIADDSGLVIDSLDGFPGVHSARFMKNASYKEKMQFILQMLETKQERVARFVCVAAYYDPIEKTIVCCEESVEGTISREIRGTSGFGYDPIFIPNGYSTTFGEMGEEKHKLSHRYKAFSKLFSKLDRLLNYRI</sequence>
<evidence type="ECO:0000256" key="10">
    <source>
        <dbReference type="HAMAP-Rule" id="MF_01405"/>
    </source>
</evidence>
<feature type="binding site" evidence="10">
    <location>
        <begin position="175"/>
        <end position="176"/>
    </location>
    <ligand>
        <name>substrate</name>
    </ligand>
</feature>
<dbReference type="Proteomes" id="UP000002016">
    <property type="component" value="Chromosome"/>
</dbReference>
<feature type="binding site" evidence="10">
    <location>
        <position position="170"/>
    </location>
    <ligand>
        <name>substrate</name>
    </ligand>
</feature>
<comment type="catalytic activity">
    <reaction evidence="10">
        <text>ITP + H2O = IMP + diphosphate + H(+)</text>
        <dbReference type="Rhea" id="RHEA:29399"/>
        <dbReference type="ChEBI" id="CHEBI:15377"/>
        <dbReference type="ChEBI" id="CHEBI:15378"/>
        <dbReference type="ChEBI" id="CHEBI:33019"/>
        <dbReference type="ChEBI" id="CHEBI:58053"/>
        <dbReference type="ChEBI" id="CHEBI:61402"/>
        <dbReference type="EC" id="3.6.1.66"/>
    </reaction>
</comment>
<dbReference type="EMBL" id="CP000812">
    <property type="protein sequence ID" value="ABV34410.1"/>
    <property type="molecule type" value="Genomic_DNA"/>
</dbReference>
<dbReference type="GO" id="GO:0036220">
    <property type="term" value="F:ITP diphosphatase activity"/>
    <property type="evidence" value="ECO:0007669"/>
    <property type="project" value="UniProtKB-UniRule"/>
</dbReference>
<dbReference type="SUPFAM" id="SSF52972">
    <property type="entry name" value="ITPase-like"/>
    <property type="match status" value="1"/>
</dbReference>
<evidence type="ECO:0000313" key="12">
    <source>
        <dbReference type="EMBL" id="ABV34410.1"/>
    </source>
</evidence>
<keyword evidence="5 10" id="KW-0378">Hydrolase</keyword>
<dbReference type="HOGENOM" id="CLU_082080_0_2_0"/>
<evidence type="ECO:0000256" key="7">
    <source>
        <dbReference type="ARBA" id="ARBA00023080"/>
    </source>
</evidence>
<dbReference type="EC" id="3.6.1.66" evidence="10"/>
<dbReference type="GO" id="GO:0046872">
    <property type="term" value="F:metal ion binding"/>
    <property type="evidence" value="ECO:0007669"/>
    <property type="project" value="UniProtKB-KW"/>
</dbReference>
<comment type="cofactor">
    <cofactor evidence="10">
        <name>Mg(2+)</name>
        <dbReference type="ChEBI" id="CHEBI:18420"/>
    </cofactor>
    <text evidence="10">Binds 1 Mg(2+) ion per subunit.</text>
</comment>
<gene>
    <name evidence="12" type="ordered locus">Tlet_1856</name>
</gene>
<feature type="binding site" evidence="10">
    <location>
        <position position="68"/>
    </location>
    <ligand>
        <name>substrate</name>
    </ligand>
</feature>
<dbReference type="GO" id="GO:0035870">
    <property type="term" value="F:dITP diphosphatase activity"/>
    <property type="evidence" value="ECO:0007669"/>
    <property type="project" value="UniProtKB-UniRule"/>
</dbReference>
<evidence type="ECO:0000313" key="13">
    <source>
        <dbReference type="Proteomes" id="UP000002016"/>
    </source>
</evidence>
<reference evidence="12 13" key="1">
    <citation type="submission" date="2007-08" db="EMBL/GenBank/DDBJ databases">
        <title>Complete sequence of Thermotoga lettingae TMO.</title>
        <authorList>
            <consortium name="US DOE Joint Genome Institute"/>
            <person name="Copeland A."/>
            <person name="Lucas S."/>
            <person name="Lapidus A."/>
            <person name="Barry K."/>
            <person name="Glavina del Rio T."/>
            <person name="Dalin E."/>
            <person name="Tice H."/>
            <person name="Pitluck S."/>
            <person name="Foster B."/>
            <person name="Bruce D."/>
            <person name="Schmutz J."/>
            <person name="Larimer F."/>
            <person name="Land M."/>
            <person name="Hauser L."/>
            <person name="Kyrpides N."/>
            <person name="Mikhailova N."/>
            <person name="Nelson K."/>
            <person name="Gogarten J.P."/>
            <person name="Noll K."/>
            <person name="Richardson P."/>
        </authorList>
    </citation>
    <scope>NUCLEOTIDE SEQUENCE [LARGE SCALE GENOMIC DNA]</scope>
    <source>
        <strain evidence="13">ATCC BAA-301 / DSM 14385 / NBRC 107922 / TMO</strain>
    </source>
</reference>
<dbReference type="HAMAP" id="MF_01405">
    <property type="entry name" value="Non_canon_purine_NTPase"/>
    <property type="match status" value="1"/>
</dbReference>
<comment type="subunit">
    <text evidence="2 10">Homodimer.</text>
</comment>
<accession>A8F8C6</accession>
<dbReference type="OrthoDB" id="9807456at2"/>
<evidence type="ECO:0000256" key="8">
    <source>
        <dbReference type="ARBA" id="ARBA00051875"/>
    </source>
</evidence>
<name>A8F8C6_PSELT</name>
<dbReference type="RefSeq" id="WP_012003886.1">
    <property type="nucleotide sequence ID" value="NC_009828.1"/>
</dbReference>
<dbReference type="AlphaFoldDB" id="A8F8C6"/>
<feature type="binding site" evidence="10">
    <location>
        <begin position="148"/>
        <end position="151"/>
    </location>
    <ligand>
        <name>substrate</name>
    </ligand>
</feature>
<dbReference type="NCBIfam" id="TIGR00042">
    <property type="entry name" value="RdgB/HAM1 family non-canonical purine NTP pyrophosphatase"/>
    <property type="match status" value="1"/>
</dbReference>
<evidence type="ECO:0000256" key="5">
    <source>
        <dbReference type="ARBA" id="ARBA00022801"/>
    </source>
</evidence>
<evidence type="ECO:0000256" key="1">
    <source>
        <dbReference type="ARBA" id="ARBA00008023"/>
    </source>
</evidence>
<comment type="similarity">
    <text evidence="1 10 11">Belongs to the HAM1 NTPase family.</text>
</comment>
<keyword evidence="3 10" id="KW-0479">Metal-binding</keyword>
<protein>
    <recommendedName>
        <fullName evidence="10">dITP/XTP pyrophosphatase</fullName>
        <ecNumber evidence="10">3.6.1.66</ecNumber>
    </recommendedName>
    <alternativeName>
        <fullName evidence="10">Non-canonical purine NTP pyrophosphatase</fullName>
    </alternativeName>
    <alternativeName>
        <fullName evidence="10">Non-standard purine NTP pyrophosphatase</fullName>
    </alternativeName>
    <alternativeName>
        <fullName evidence="10">Nucleoside-triphosphate diphosphatase</fullName>
    </alternativeName>
    <alternativeName>
        <fullName evidence="10">Nucleoside-triphosphate pyrophosphatase</fullName>
        <shortName evidence="10">NTPase</shortName>
    </alternativeName>
</protein>
<evidence type="ECO:0000256" key="9">
    <source>
        <dbReference type="ARBA" id="ARBA00052017"/>
    </source>
</evidence>
<evidence type="ECO:0000256" key="3">
    <source>
        <dbReference type="ARBA" id="ARBA00022723"/>
    </source>
</evidence>
<keyword evidence="4 10" id="KW-0547">Nucleotide-binding</keyword>
<dbReference type="STRING" id="416591.Tlet_1856"/>
<dbReference type="PANTHER" id="PTHR11067">
    <property type="entry name" value="INOSINE TRIPHOSPHATE PYROPHOSPHATASE/HAM1 PROTEIN"/>
    <property type="match status" value="1"/>
</dbReference>
<proteinExistence type="inferred from homology"/>
<dbReference type="InterPro" id="IPR020922">
    <property type="entry name" value="dITP/XTP_pyrophosphatase"/>
</dbReference>
<dbReference type="GO" id="GO:0009146">
    <property type="term" value="P:purine nucleoside triphosphate catabolic process"/>
    <property type="evidence" value="ECO:0007669"/>
    <property type="project" value="UniProtKB-UniRule"/>
</dbReference>
<dbReference type="eggNOG" id="COG0127">
    <property type="taxonomic scope" value="Bacteria"/>
</dbReference>
<dbReference type="FunFam" id="3.90.950.10:FF:000001">
    <property type="entry name" value="dITP/XTP pyrophosphatase"/>
    <property type="match status" value="1"/>
</dbReference>
<dbReference type="InterPro" id="IPR002637">
    <property type="entry name" value="RdgB/HAM1"/>
</dbReference>
<feature type="binding site" evidence="10">
    <location>
        <position position="67"/>
    </location>
    <ligand>
        <name>Mg(2+)</name>
        <dbReference type="ChEBI" id="CHEBI:18420"/>
    </ligand>
</feature>
<comment type="function">
    <text evidence="10">Pyrophosphatase that catalyzes the hydrolysis of nucleoside triphosphates to their monophosphate derivatives, with a high preference for the non-canonical purine nucleotides XTP (xanthosine triphosphate), dITP (deoxyinosine triphosphate) and ITP. Seems to function as a house-cleaning enzyme that removes non-canonical purine nucleotides from the nucleotide pool, thus preventing their incorporation into DNA/RNA and avoiding chromosomal lesions.</text>
</comment>
<dbReference type="GO" id="GO:0000166">
    <property type="term" value="F:nucleotide binding"/>
    <property type="evidence" value="ECO:0007669"/>
    <property type="project" value="UniProtKB-KW"/>
</dbReference>
<comment type="caution">
    <text evidence="10">Lacks conserved residue(s) required for the propagation of feature annotation.</text>
</comment>
<dbReference type="InterPro" id="IPR029001">
    <property type="entry name" value="ITPase-like_fam"/>
</dbReference>
<comment type="catalytic activity">
    <reaction evidence="9 10">
        <text>XTP + H2O = XMP + diphosphate + H(+)</text>
        <dbReference type="Rhea" id="RHEA:28610"/>
        <dbReference type="ChEBI" id="CHEBI:15377"/>
        <dbReference type="ChEBI" id="CHEBI:15378"/>
        <dbReference type="ChEBI" id="CHEBI:33019"/>
        <dbReference type="ChEBI" id="CHEBI:57464"/>
        <dbReference type="ChEBI" id="CHEBI:61314"/>
        <dbReference type="EC" id="3.6.1.66"/>
    </reaction>
</comment>
<dbReference type="GO" id="GO:0036222">
    <property type="term" value="F:XTP diphosphatase activity"/>
    <property type="evidence" value="ECO:0007669"/>
    <property type="project" value="UniProtKB-UniRule"/>
</dbReference>
<evidence type="ECO:0000256" key="11">
    <source>
        <dbReference type="RuleBase" id="RU003781"/>
    </source>
</evidence>
<feature type="active site" description="Proton acceptor" evidence="10">
    <location>
        <position position="67"/>
    </location>
</feature>